<comment type="catalytic activity">
    <reaction evidence="4 5">
        <text>L-cysteine + L-glutamate + ATP = gamma-L-glutamyl-L-cysteine + ADP + phosphate + H(+)</text>
        <dbReference type="Rhea" id="RHEA:13285"/>
        <dbReference type="ChEBI" id="CHEBI:15378"/>
        <dbReference type="ChEBI" id="CHEBI:29985"/>
        <dbReference type="ChEBI" id="CHEBI:30616"/>
        <dbReference type="ChEBI" id="CHEBI:35235"/>
        <dbReference type="ChEBI" id="CHEBI:43474"/>
        <dbReference type="ChEBI" id="CHEBI:58173"/>
        <dbReference type="ChEBI" id="CHEBI:456216"/>
        <dbReference type="EC" id="6.3.2.2"/>
    </reaction>
</comment>
<dbReference type="GO" id="GO:0005524">
    <property type="term" value="F:ATP binding"/>
    <property type="evidence" value="ECO:0007669"/>
    <property type="project" value="UniProtKB-UniRule"/>
</dbReference>
<comment type="caution">
    <text evidence="6">The sequence shown here is derived from an EMBL/GenBank/DDBJ whole genome shotgun (WGS) entry which is preliminary data.</text>
</comment>
<dbReference type="Gene3D" id="3.30.590.20">
    <property type="match status" value="1"/>
</dbReference>
<proteinExistence type="inferred from homology"/>
<accession>A0A086ZGS0</accession>
<name>A0A086ZGS0_9BIFI</name>
<dbReference type="InterPro" id="IPR014746">
    <property type="entry name" value="Gln_synth/guanido_kin_cat_dom"/>
</dbReference>
<dbReference type="Proteomes" id="UP000029096">
    <property type="component" value="Unassembled WGS sequence"/>
</dbReference>
<evidence type="ECO:0000256" key="3">
    <source>
        <dbReference type="ARBA" id="ARBA00022840"/>
    </source>
</evidence>
<evidence type="ECO:0000313" key="6">
    <source>
        <dbReference type="EMBL" id="KFI45720.1"/>
    </source>
</evidence>
<dbReference type="InterPro" id="IPR006336">
    <property type="entry name" value="GCS2"/>
</dbReference>
<comment type="function">
    <text evidence="5">Catalyzes the synthesis of gamma-glutamylcysteine (gamma-GC).</text>
</comment>
<dbReference type="STRING" id="1437606.BBOH_0521"/>
<gene>
    <name evidence="6" type="ORF">BBOH_0521</name>
</gene>
<keyword evidence="2 5" id="KW-0547">Nucleotide-binding</keyword>
<comment type="similarity">
    <text evidence="5">Belongs to the glutamate--cysteine ligase type 2 family. EgtA subfamily.</text>
</comment>
<sequence>MVPMNNAVRVSYAHVGAKVNAKHVASLVDYFERGAKPERDDGYGVEIEHLPVRNGTDVAVGYAEPQGVEELLERLRPFYRADQEFVEDGHLLGLKRPGIAISLEPGAQFEVSIGVLHRPEQLREIYSQFRAEADPILDDLGFRLINYGYQPVTGFADIRIHPKRRYAAMNDYLGHVGQYGLNMMRCSASTQVSIDYSDEADAIAKMRVGSALNPIIALLFRNMPYFEGNPSPCPLMRQRIWDKADPQRTGLTPGLYDRRFGWEDYAADVLATPMMFVDLTHTPEAAGMSEDEQEYVAFRQNAADVYPDRPLNDYEVGHLLSTHFNDVRLKNFVEMRHWDSLPIERAELLTATVGNLYYDDAHFARLKDFFDGVSEVEVEAAKADLQARGLDARPYGVSVSQWQAALGLMDTLSAIPGDPVHPAVFQS</sequence>
<evidence type="ECO:0000256" key="5">
    <source>
        <dbReference type="PIRNR" id="PIRNR017901"/>
    </source>
</evidence>
<dbReference type="InterPro" id="IPR035434">
    <property type="entry name" value="GCL_bact_plant"/>
</dbReference>
<keyword evidence="3 5" id="KW-0067">ATP-binding</keyword>
<dbReference type="SUPFAM" id="SSF55931">
    <property type="entry name" value="Glutamine synthetase/guanido kinase"/>
    <property type="match status" value="1"/>
</dbReference>
<dbReference type="GO" id="GO:0006750">
    <property type="term" value="P:glutathione biosynthetic process"/>
    <property type="evidence" value="ECO:0007669"/>
    <property type="project" value="UniProtKB-UniRule"/>
</dbReference>
<evidence type="ECO:0000256" key="2">
    <source>
        <dbReference type="ARBA" id="ARBA00022741"/>
    </source>
</evidence>
<evidence type="ECO:0000256" key="4">
    <source>
        <dbReference type="ARBA" id="ARBA00048819"/>
    </source>
</evidence>
<organism evidence="6 7">
    <name type="scientific">Bifidobacterium bohemicum DSM 22767</name>
    <dbReference type="NCBI Taxonomy" id="1437606"/>
    <lineage>
        <taxon>Bacteria</taxon>
        <taxon>Bacillati</taxon>
        <taxon>Actinomycetota</taxon>
        <taxon>Actinomycetes</taxon>
        <taxon>Bifidobacteriales</taxon>
        <taxon>Bifidobacteriaceae</taxon>
        <taxon>Bifidobacterium</taxon>
    </lineage>
</organism>
<evidence type="ECO:0000313" key="7">
    <source>
        <dbReference type="Proteomes" id="UP000029096"/>
    </source>
</evidence>
<dbReference type="EMBL" id="JGYP01000002">
    <property type="protein sequence ID" value="KFI45720.1"/>
    <property type="molecule type" value="Genomic_DNA"/>
</dbReference>
<dbReference type="PIRSF" id="PIRSF017901">
    <property type="entry name" value="GCL"/>
    <property type="match status" value="1"/>
</dbReference>
<dbReference type="Pfam" id="PF04107">
    <property type="entry name" value="GCS2"/>
    <property type="match status" value="1"/>
</dbReference>
<dbReference type="GO" id="GO:0004357">
    <property type="term" value="F:glutamate-cysteine ligase activity"/>
    <property type="evidence" value="ECO:0007669"/>
    <property type="project" value="UniProtKB-UniRule"/>
</dbReference>
<keyword evidence="7" id="KW-1185">Reference proteome</keyword>
<dbReference type="PANTHER" id="PTHR34378">
    <property type="entry name" value="GLUTAMATE--CYSTEINE LIGASE, CHLOROPLASTIC"/>
    <property type="match status" value="1"/>
</dbReference>
<keyword evidence="1 5" id="KW-0436">Ligase</keyword>
<evidence type="ECO:0000256" key="1">
    <source>
        <dbReference type="ARBA" id="ARBA00022598"/>
    </source>
</evidence>
<dbReference type="EC" id="6.3.2.2" evidence="5"/>
<dbReference type="PANTHER" id="PTHR34378:SF1">
    <property type="entry name" value="GLUTAMATE--CYSTEINE LIGASE, CHLOROPLASTIC"/>
    <property type="match status" value="1"/>
</dbReference>
<reference evidence="6 7" key="1">
    <citation type="submission" date="2014-03" db="EMBL/GenBank/DDBJ databases">
        <title>Genomics of Bifidobacteria.</title>
        <authorList>
            <person name="Ventura M."/>
            <person name="Milani C."/>
            <person name="Lugli G.A."/>
        </authorList>
    </citation>
    <scope>NUCLEOTIDE SEQUENCE [LARGE SCALE GENOMIC DNA]</scope>
    <source>
        <strain evidence="6 7">DSM 22767</strain>
    </source>
</reference>
<dbReference type="eggNOG" id="COG3572">
    <property type="taxonomic scope" value="Bacteria"/>
</dbReference>
<protein>
    <recommendedName>
        <fullName evidence="5">Glutamate--cysteine ligase</fullName>
        <ecNumber evidence="5">6.3.2.2</ecNumber>
    </recommendedName>
</protein>
<dbReference type="AlphaFoldDB" id="A0A086ZGS0"/>